<dbReference type="PROSITE" id="PS50158">
    <property type="entry name" value="ZF_CCHC"/>
    <property type="match status" value="1"/>
</dbReference>
<dbReference type="VEuPathDB" id="FungiDB:FUN_013359"/>
<dbReference type="Proteomes" id="UP000234323">
    <property type="component" value="Unassembled WGS sequence"/>
</dbReference>
<protein>
    <recommendedName>
        <fullName evidence="2">CCHC-type domain-containing protein</fullName>
    </recommendedName>
</protein>
<comment type="caution">
    <text evidence="3">The sequence shown here is derived from an EMBL/GenBank/DDBJ whole genome shotgun (WGS) entry which is preliminary data.</text>
</comment>
<proteinExistence type="predicted"/>
<accession>A0A2I1GU99</accession>
<dbReference type="VEuPathDB" id="FungiDB:RhiirA1_543157"/>
<gene>
    <name evidence="3" type="ORF">RhiirA4_423501</name>
</gene>
<name>A0A2I1GU99_9GLOM</name>
<keyword evidence="1" id="KW-0862">Zinc</keyword>
<dbReference type="AlphaFoldDB" id="A0A2I1GU99"/>
<evidence type="ECO:0000259" key="2">
    <source>
        <dbReference type="PROSITE" id="PS50158"/>
    </source>
</evidence>
<dbReference type="PANTHER" id="PTHR47718">
    <property type="entry name" value="OS01G0519700 PROTEIN"/>
    <property type="match status" value="1"/>
</dbReference>
<evidence type="ECO:0000313" key="4">
    <source>
        <dbReference type="Proteomes" id="UP000234323"/>
    </source>
</evidence>
<dbReference type="VEuPathDB" id="FungiDB:RhiirFUN_019841"/>
<dbReference type="InterPro" id="IPR001878">
    <property type="entry name" value="Znf_CCHC"/>
</dbReference>
<dbReference type="GO" id="GO:0008270">
    <property type="term" value="F:zinc ion binding"/>
    <property type="evidence" value="ECO:0007669"/>
    <property type="project" value="UniProtKB-KW"/>
</dbReference>
<dbReference type="EMBL" id="LLXI01000828">
    <property type="protein sequence ID" value="PKY50135.1"/>
    <property type="molecule type" value="Genomic_DNA"/>
</dbReference>
<reference evidence="3 4" key="1">
    <citation type="submission" date="2015-10" db="EMBL/GenBank/DDBJ databases">
        <title>Genome analyses suggest a sexual origin of heterokaryosis in a supposedly ancient asexual fungus.</title>
        <authorList>
            <person name="Ropars J."/>
            <person name="Sedzielewska K."/>
            <person name="Noel J."/>
            <person name="Charron P."/>
            <person name="Farinelli L."/>
            <person name="Marton T."/>
            <person name="Kruger M."/>
            <person name="Pelin A."/>
            <person name="Brachmann A."/>
            <person name="Corradi N."/>
        </authorList>
    </citation>
    <scope>NUCLEOTIDE SEQUENCE [LARGE SCALE GENOMIC DNA]</scope>
    <source>
        <strain evidence="3 4">A4</strain>
    </source>
</reference>
<dbReference type="PANTHER" id="PTHR47718:SF3">
    <property type="entry name" value="PROTEIN FAR1-RELATED SEQUENCE 5-LIKE"/>
    <property type="match status" value="1"/>
</dbReference>
<dbReference type="GO" id="GO:0003676">
    <property type="term" value="F:nucleic acid binding"/>
    <property type="evidence" value="ECO:0007669"/>
    <property type="project" value="InterPro"/>
</dbReference>
<sequence>MDVDWDFFINFPEDTILPTNFFIESNEKSMLEDIITPPKSPEYFFNELEENVLENIITPPKSPEHLFNELEEEPTKLFDGLNDSLNCSSYQYNLCVGDSFDDWTSVDTFLHNYCLERGFGYQVFRNDKDANNHSITRRKSFRCSSSGNYEARKIINQDLHRSRNSNKNNCEWHCNFSLPKTENRIKCTTLVDTHNHELNPIQIAHLNARYRHFNDEMMQDLKFFTDCKVAPIIQLEILKKKHPQHVFHKQDIYNLIYRLCKNENEENSDTSSLLNNFLEKIIQDPGIQSTQSVESFNAIIKKTLNSASNLCEIGNTIDKRHEDELQYCKLVNLKAHQTTVGLPHLSSQFFSSIDIVLNHFLTPLVLSWQKFQISQSFTYEGCLISSLDENLNIETASDNFIEDIIDEPQITIKSLLSGIEISNIIEIWKIRRIGGLSRKYNIVILLDDGTHLCTCLETITKAIETTTDTSTLSQITLCTFQSLHCIQGSDNNEVIRQNTNQRNRFGIAFSTAKTAVNIALETNSDRELIQLLKDFIEAKREKNVDNNDNVNHDIVEINESNQENDNIVPLQKNLIEQITSPRVTKVRGAPSKKRLRSAMEISKRRVPMQEIADESNVQPIKQQRKCLLCGKFGHYQKKCSGNR</sequence>
<keyword evidence="1" id="KW-0863">Zinc-finger</keyword>
<feature type="domain" description="CCHC-type" evidence="2">
    <location>
        <begin position="624"/>
        <end position="639"/>
    </location>
</feature>
<dbReference type="VEuPathDB" id="FungiDB:RhiirA1_403769"/>
<organism evidence="3 4">
    <name type="scientific">Rhizophagus irregularis</name>
    <dbReference type="NCBI Taxonomy" id="588596"/>
    <lineage>
        <taxon>Eukaryota</taxon>
        <taxon>Fungi</taxon>
        <taxon>Fungi incertae sedis</taxon>
        <taxon>Mucoromycota</taxon>
        <taxon>Glomeromycotina</taxon>
        <taxon>Glomeromycetes</taxon>
        <taxon>Glomerales</taxon>
        <taxon>Glomeraceae</taxon>
        <taxon>Rhizophagus</taxon>
    </lineage>
</organism>
<evidence type="ECO:0000313" key="3">
    <source>
        <dbReference type="EMBL" id="PKY50135.1"/>
    </source>
</evidence>
<dbReference type="VEuPathDB" id="FungiDB:FUN_001182"/>
<evidence type="ECO:0000256" key="1">
    <source>
        <dbReference type="PROSITE-ProRule" id="PRU00047"/>
    </source>
</evidence>
<keyword evidence="1" id="KW-0479">Metal-binding</keyword>
<dbReference type="VEuPathDB" id="FungiDB:RhiirFUN_005417"/>
<keyword evidence="4" id="KW-1185">Reference proteome</keyword>